<dbReference type="STRING" id="796604.A0A2X0P592"/>
<name>A0A2X0P592_9BASI</name>
<feature type="compositionally biased region" description="Acidic residues" evidence="1">
    <location>
        <begin position="450"/>
        <end position="483"/>
    </location>
</feature>
<reference evidence="2 3" key="1">
    <citation type="submission" date="2016-11" db="EMBL/GenBank/DDBJ databases">
        <authorList>
            <person name="Jaros S."/>
            <person name="Januszkiewicz K."/>
            <person name="Wedrychowicz H."/>
        </authorList>
    </citation>
    <scope>NUCLEOTIDE SEQUENCE [LARGE SCALE GENOMIC DNA]</scope>
</reference>
<dbReference type="Pfam" id="PF09365">
    <property type="entry name" value="DUF2461"/>
    <property type="match status" value="1"/>
</dbReference>
<organism evidence="2 3">
    <name type="scientific">Microbotryum silenes-dioicae</name>
    <dbReference type="NCBI Taxonomy" id="796604"/>
    <lineage>
        <taxon>Eukaryota</taxon>
        <taxon>Fungi</taxon>
        <taxon>Dikarya</taxon>
        <taxon>Basidiomycota</taxon>
        <taxon>Pucciniomycotina</taxon>
        <taxon>Microbotryomycetes</taxon>
        <taxon>Microbotryales</taxon>
        <taxon>Microbotryaceae</taxon>
        <taxon>Microbotryum</taxon>
    </lineage>
</organism>
<keyword evidence="3" id="KW-1185">Reference proteome</keyword>
<feature type="compositionally biased region" description="Low complexity" evidence="1">
    <location>
        <begin position="61"/>
        <end position="80"/>
    </location>
</feature>
<feature type="compositionally biased region" description="Acidic residues" evidence="1">
    <location>
        <begin position="148"/>
        <end position="164"/>
    </location>
</feature>
<feature type="compositionally biased region" description="Acidic residues" evidence="1">
    <location>
        <begin position="110"/>
        <end position="134"/>
    </location>
</feature>
<dbReference type="InterPro" id="IPR012808">
    <property type="entry name" value="CHP02453"/>
</dbReference>
<feature type="region of interest" description="Disordered" evidence="1">
    <location>
        <begin position="444"/>
        <end position="483"/>
    </location>
</feature>
<evidence type="ECO:0000256" key="1">
    <source>
        <dbReference type="SAM" id="MobiDB-lite"/>
    </source>
</evidence>
<dbReference type="PANTHER" id="PTHR36452">
    <property type="entry name" value="CHROMOSOME 12, WHOLE GENOME SHOTGUN SEQUENCE"/>
    <property type="match status" value="1"/>
</dbReference>
<accession>A0A2X0P592</accession>
<dbReference type="Proteomes" id="UP000249464">
    <property type="component" value="Unassembled WGS sequence"/>
</dbReference>
<feature type="region of interest" description="Disordered" evidence="1">
    <location>
        <begin position="22"/>
        <end position="193"/>
    </location>
</feature>
<evidence type="ECO:0000313" key="3">
    <source>
        <dbReference type="Proteomes" id="UP000249464"/>
    </source>
</evidence>
<evidence type="ECO:0000313" key="2">
    <source>
        <dbReference type="EMBL" id="SGY44968.1"/>
    </source>
</evidence>
<protein>
    <submittedName>
        <fullName evidence="2">BQ5605_C001g00225 protein</fullName>
    </submittedName>
</protein>
<gene>
    <name evidence="2" type="primary">BQ5605_C001g00225</name>
    <name evidence="2" type="ORF">BQ5605_C001G00225</name>
</gene>
<proteinExistence type="predicted"/>
<dbReference type="AlphaFoldDB" id="A0A2X0P592"/>
<sequence length="483" mass="53965">MRSKISDFPGFYLRASGWAFMGPASAGPRAQSRLSSPQILRAGRASHTRHPIMAAATPRHSSTSSAKSKAAPVKTKTTPTRNASVRAKAVPKKASAMGKGKGRERLDSRELDEERSEDDEDDDDGSDFAGDDSEQSPLGAAGDSDRGDSDDDDEGEDEESEDDAANGKKRRKSGGGSASKKNKKNGKGGDDLNLRVIKKQKYIPGPTENPETHIVLPSTMDFLTRLKENNDRDWFKARDAQYRHALKNIQSLCQAWVPRAAQADWSLPEMPVKDLMQRIHRDVRFSKSKIPYRTCLAFSHSRTGRKGPFAIYYLQISPHDQSLLAGGLWAPDGDQVKMVRNGVLRDAAPLRKILDDPKFIKYFGKPDHKSGKRTSIYGHEDQLKNCPKMEGVTKDHPEIDLLKLRSNAVTHYFTDDEVLSEGFLDKVIDIMEVMAPFVQLLNDWLVPPPSDDEDQDQDQDQDQGNNEDEQEEEEEEKADEDEE</sequence>
<dbReference type="EMBL" id="FQNC01000043">
    <property type="protein sequence ID" value="SGY44968.1"/>
    <property type="molecule type" value="Genomic_DNA"/>
</dbReference>
<dbReference type="NCBIfam" id="TIGR02453">
    <property type="entry name" value="TIGR02453 family protein"/>
    <property type="match status" value="1"/>
</dbReference>
<dbReference type="PANTHER" id="PTHR36452:SF1">
    <property type="entry name" value="DUF2461 DOMAIN-CONTAINING PROTEIN"/>
    <property type="match status" value="1"/>
</dbReference>